<organism evidence="2 3">
    <name type="scientific">Martelella radicis</name>
    <dbReference type="NCBI Taxonomy" id="1397476"/>
    <lineage>
        <taxon>Bacteria</taxon>
        <taxon>Pseudomonadati</taxon>
        <taxon>Pseudomonadota</taxon>
        <taxon>Alphaproteobacteria</taxon>
        <taxon>Hyphomicrobiales</taxon>
        <taxon>Aurantimonadaceae</taxon>
        <taxon>Martelella</taxon>
    </lineage>
</organism>
<sequence>MRNVICFACLLVVGAFSQGGAADSEWSFSDHPQPRPWEIDPDQGRFLDPPGQGLLFGAPGCGDRMERAFIVYLETYPDYAETGPRNLLYARWLDYAEASEEWSLPCCLSAPHGYQLRRMLEEPDADVTISYCGRFAGDPETSYDWLAKMHIDVIEHIALKGSVAGLSVYLQLDGKGRVVNLNPDVVYYLKSAILSSDNPTRPDYLFDENDASWRDQPWNRPNLEEELSPERKAFVDEAVARGDLAAVLETTGPCGDTAWRGAD</sequence>
<dbReference type="EMBL" id="JACIDZ010000006">
    <property type="protein sequence ID" value="MBB4122179.1"/>
    <property type="molecule type" value="Genomic_DNA"/>
</dbReference>
<comment type="caution">
    <text evidence="2">The sequence shown here is derived from an EMBL/GenBank/DDBJ whole genome shotgun (WGS) entry which is preliminary data.</text>
</comment>
<dbReference type="RefSeq" id="WP_183485977.1">
    <property type="nucleotide sequence ID" value="NZ_JACIDZ010000006.1"/>
</dbReference>
<protein>
    <submittedName>
        <fullName evidence="2">Uncharacterized protein</fullName>
    </submittedName>
</protein>
<keyword evidence="3" id="KW-1185">Reference proteome</keyword>
<evidence type="ECO:0000313" key="2">
    <source>
        <dbReference type="EMBL" id="MBB4122179.1"/>
    </source>
</evidence>
<keyword evidence="1" id="KW-0732">Signal</keyword>
<accession>A0A7W6KL84</accession>
<dbReference type="Proteomes" id="UP000530571">
    <property type="component" value="Unassembled WGS sequence"/>
</dbReference>
<evidence type="ECO:0000256" key="1">
    <source>
        <dbReference type="SAM" id="SignalP"/>
    </source>
</evidence>
<feature type="signal peptide" evidence="1">
    <location>
        <begin position="1"/>
        <end position="21"/>
    </location>
</feature>
<evidence type="ECO:0000313" key="3">
    <source>
        <dbReference type="Proteomes" id="UP000530571"/>
    </source>
</evidence>
<name>A0A7W6KL84_9HYPH</name>
<gene>
    <name evidence="2" type="ORF">GGR30_002108</name>
</gene>
<reference evidence="2 3" key="1">
    <citation type="submission" date="2020-08" db="EMBL/GenBank/DDBJ databases">
        <title>Genomic Encyclopedia of Type Strains, Phase IV (KMG-IV): sequencing the most valuable type-strain genomes for metagenomic binning, comparative biology and taxonomic classification.</title>
        <authorList>
            <person name="Goeker M."/>
        </authorList>
    </citation>
    <scope>NUCLEOTIDE SEQUENCE [LARGE SCALE GENOMIC DNA]</scope>
    <source>
        <strain evidence="2 3">DSM 28101</strain>
    </source>
</reference>
<feature type="chain" id="PRO_5030953049" evidence="1">
    <location>
        <begin position="22"/>
        <end position="263"/>
    </location>
</feature>
<proteinExistence type="predicted"/>
<dbReference type="AlphaFoldDB" id="A0A7W6KL84"/>